<evidence type="ECO:0000313" key="1">
    <source>
        <dbReference type="EMBL" id="CAE8703800.1"/>
    </source>
</evidence>
<evidence type="ECO:0000313" key="2">
    <source>
        <dbReference type="Proteomes" id="UP000626109"/>
    </source>
</evidence>
<dbReference type="AlphaFoldDB" id="A0A813KKT8"/>
<gene>
    <name evidence="1" type="ORF">PGLA2088_LOCUS32966</name>
</gene>
<name>A0A813KKT8_POLGL</name>
<sequence>VVRSPSNSNRSPDGWFSCDRSVSSFSRSPTSTPVAPVLLAVSAVDEEEAELRELETMKQQLGLLLLGADLMKRRLVEAKAAELTLGPAALQLAPAQREE</sequence>
<protein>
    <submittedName>
        <fullName evidence="1">Uncharacterized protein</fullName>
    </submittedName>
</protein>
<feature type="non-terminal residue" evidence="1">
    <location>
        <position position="99"/>
    </location>
</feature>
<dbReference type="Proteomes" id="UP000626109">
    <property type="component" value="Unassembled WGS sequence"/>
</dbReference>
<comment type="caution">
    <text evidence="1">The sequence shown here is derived from an EMBL/GenBank/DDBJ whole genome shotgun (WGS) entry which is preliminary data.</text>
</comment>
<reference evidence="1" key="1">
    <citation type="submission" date="2021-02" db="EMBL/GenBank/DDBJ databases">
        <authorList>
            <person name="Dougan E. K."/>
            <person name="Rhodes N."/>
            <person name="Thang M."/>
            <person name="Chan C."/>
        </authorList>
    </citation>
    <scope>NUCLEOTIDE SEQUENCE</scope>
</reference>
<dbReference type="EMBL" id="CAJNNW010030570">
    <property type="protein sequence ID" value="CAE8703800.1"/>
    <property type="molecule type" value="Genomic_DNA"/>
</dbReference>
<organism evidence="1 2">
    <name type="scientific">Polarella glacialis</name>
    <name type="common">Dinoflagellate</name>
    <dbReference type="NCBI Taxonomy" id="89957"/>
    <lineage>
        <taxon>Eukaryota</taxon>
        <taxon>Sar</taxon>
        <taxon>Alveolata</taxon>
        <taxon>Dinophyceae</taxon>
        <taxon>Suessiales</taxon>
        <taxon>Suessiaceae</taxon>
        <taxon>Polarella</taxon>
    </lineage>
</organism>
<feature type="non-terminal residue" evidence="1">
    <location>
        <position position="1"/>
    </location>
</feature>
<accession>A0A813KKT8</accession>
<proteinExistence type="predicted"/>